<comment type="similarity">
    <text evidence="10">Belongs to the P-Pant transferase superfamily. AcpS family.</text>
</comment>
<comment type="function">
    <text evidence="10">Transfers the 4'-phosphopantetheine moiety from coenzyme A to a Ser of acyl-carrier-protein.</text>
</comment>
<dbReference type="SUPFAM" id="SSF56214">
    <property type="entry name" value="4'-phosphopantetheinyl transferase"/>
    <property type="match status" value="1"/>
</dbReference>
<name>A0A0B3Z5R2_9ALTE</name>
<comment type="catalytic activity">
    <reaction evidence="8 10">
        <text>apo-[ACP] + CoA = holo-[ACP] + adenosine 3',5'-bisphosphate + H(+)</text>
        <dbReference type="Rhea" id="RHEA:12068"/>
        <dbReference type="Rhea" id="RHEA-COMP:9685"/>
        <dbReference type="Rhea" id="RHEA-COMP:9690"/>
        <dbReference type="ChEBI" id="CHEBI:15378"/>
        <dbReference type="ChEBI" id="CHEBI:29999"/>
        <dbReference type="ChEBI" id="CHEBI:57287"/>
        <dbReference type="ChEBI" id="CHEBI:58343"/>
        <dbReference type="ChEBI" id="CHEBI:64479"/>
        <dbReference type="EC" id="2.7.8.7"/>
    </reaction>
</comment>
<keyword evidence="5 10" id="KW-0460">Magnesium</keyword>
<dbReference type="GO" id="GO:0008897">
    <property type="term" value="F:holo-[acyl-carrier-protein] synthase activity"/>
    <property type="evidence" value="ECO:0007669"/>
    <property type="project" value="UniProtKB-UniRule"/>
</dbReference>
<reference evidence="12 13" key="1">
    <citation type="submission" date="2014-12" db="EMBL/GenBank/DDBJ databases">
        <title>Genome sequencing of Alteromonas marina AD001.</title>
        <authorList>
            <person name="Adrian T.G.S."/>
            <person name="Chan K.G."/>
        </authorList>
    </citation>
    <scope>NUCLEOTIDE SEQUENCE [LARGE SCALE GENOMIC DNA]</scope>
    <source>
        <strain evidence="12 13">AD001</strain>
    </source>
</reference>
<dbReference type="Proteomes" id="UP000031197">
    <property type="component" value="Unassembled WGS sequence"/>
</dbReference>
<feature type="binding site" evidence="10">
    <location>
        <position position="57"/>
    </location>
    <ligand>
        <name>Mg(2+)</name>
        <dbReference type="ChEBI" id="CHEBI:18420"/>
    </ligand>
</feature>
<dbReference type="RefSeq" id="WP_039219710.1">
    <property type="nucleotide sequence ID" value="NZ_JWLW01000014.1"/>
</dbReference>
<dbReference type="HAMAP" id="MF_00101">
    <property type="entry name" value="AcpS"/>
    <property type="match status" value="1"/>
</dbReference>
<accession>A0A0B3Z5R2</accession>
<dbReference type="Gene3D" id="3.90.470.20">
    <property type="entry name" value="4'-phosphopantetheinyl transferase domain"/>
    <property type="match status" value="1"/>
</dbReference>
<evidence type="ECO:0000256" key="5">
    <source>
        <dbReference type="ARBA" id="ARBA00022842"/>
    </source>
</evidence>
<dbReference type="GO" id="GO:0006633">
    <property type="term" value="P:fatty acid biosynthetic process"/>
    <property type="evidence" value="ECO:0007669"/>
    <property type="project" value="UniProtKB-UniRule"/>
</dbReference>
<keyword evidence="6 10" id="KW-0443">Lipid metabolism</keyword>
<comment type="caution">
    <text evidence="12">The sequence shown here is derived from an EMBL/GenBank/DDBJ whole genome shotgun (WGS) entry which is preliminary data.</text>
</comment>
<keyword evidence="7 10" id="KW-0275">Fatty acid biosynthesis</keyword>
<gene>
    <name evidence="10" type="primary">acpS</name>
    <name evidence="12" type="ORF">RJ41_09330</name>
</gene>
<dbReference type="AlphaFoldDB" id="A0A0B3Z5R2"/>
<keyword evidence="13" id="KW-1185">Reference proteome</keyword>
<feature type="binding site" evidence="10">
    <location>
        <position position="9"/>
    </location>
    <ligand>
        <name>Mg(2+)</name>
        <dbReference type="ChEBI" id="CHEBI:18420"/>
    </ligand>
</feature>
<feature type="domain" description="4'-phosphopantetheinyl transferase" evidence="11">
    <location>
        <begin position="5"/>
        <end position="101"/>
    </location>
</feature>
<evidence type="ECO:0000256" key="8">
    <source>
        <dbReference type="ARBA" id="ARBA00050875"/>
    </source>
</evidence>
<dbReference type="OrthoDB" id="517356at2"/>
<evidence type="ECO:0000256" key="7">
    <source>
        <dbReference type="ARBA" id="ARBA00023160"/>
    </source>
</evidence>
<comment type="subcellular location">
    <subcellularLocation>
        <location evidence="10">Cytoplasm</location>
    </subcellularLocation>
</comment>
<dbReference type="Pfam" id="PF01648">
    <property type="entry name" value="ACPS"/>
    <property type="match status" value="1"/>
</dbReference>
<evidence type="ECO:0000259" key="11">
    <source>
        <dbReference type="Pfam" id="PF01648"/>
    </source>
</evidence>
<dbReference type="GO" id="GO:0005737">
    <property type="term" value="C:cytoplasm"/>
    <property type="evidence" value="ECO:0007669"/>
    <property type="project" value="UniProtKB-SubCell"/>
</dbReference>
<sequence length="126" mass="13587">MAIAGLGTDIVEIARLGKGDGANERLAKRVLTPAEWQQFSEHSTPVRFLAKRFAAKEAAVKALGTGIGNGISWQHIEVRNNDLGAPELHFSGEFAAMCKNRGITRSVVSISDELHYAVATVILESE</sequence>
<keyword evidence="2 10" id="KW-0808">Transferase</keyword>
<evidence type="ECO:0000256" key="2">
    <source>
        <dbReference type="ARBA" id="ARBA00022679"/>
    </source>
</evidence>
<comment type="cofactor">
    <cofactor evidence="10">
        <name>Mg(2+)</name>
        <dbReference type="ChEBI" id="CHEBI:18420"/>
    </cofactor>
</comment>
<dbReference type="NCBIfam" id="TIGR00516">
    <property type="entry name" value="acpS"/>
    <property type="match status" value="1"/>
</dbReference>
<dbReference type="InterPro" id="IPR004568">
    <property type="entry name" value="Ppantetheine-prot_Trfase_dom"/>
</dbReference>
<protein>
    <recommendedName>
        <fullName evidence="10">Holo-[acyl-carrier-protein] synthase</fullName>
        <shortName evidence="10">Holo-ACP synthase</shortName>
        <ecNumber evidence="10">2.7.8.7</ecNumber>
    </recommendedName>
    <alternativeName>
        <fullName evidence="10">4'-phosphopantetheinyl transferase AcpS</fullName>
    </alternativeName>
</protein>
<evidence type="ECO:0000313" key="12">
    <source>
        <dbReference type="EMBL" id="KHT53404.1"/>
    </source>
</evidence>
<dbReference type="InterPro" id="IPR037143">
    <property type="entry name" value="4-PPantetheinyl_Trfase_dom_sf"/>
</dbReference>
<dbReference type="EMBL" id="JWLW01000014">
    <property type="protein sequence ID" value="KHT53404.1"/>
    <property type="molecule type" value="Genomic_DNA"/>
</dbReference>
<dbReference type="InterPro" id="IPR002582">
    <property type="entry name" value="ACPS"/>
</dbReference>
<evidence type="ECO:0000256" key="10">
    <source>
        <dbReference type="HAMAP-Rule" id="MF_00101"/>
    </source>
</evidence>
<evidence type="ECO:0000313" key="13">
    <source>
        <dbReference type="Proteomes" id="UP000031197"/>
    </source>
</evidence>
<evidence type="ECO:0000256" key="3">
    <source>
        <dbReference type="ARBA" id="ARBA00022723"/>
    </source>
</evidence>
<dbReference type="EC" id="2.7.8.7" evidence="10"/>
<evidence type="ECO:0000256" key="9">
    <source>
        <dbReference type="ARBA" id="ARBA00054726"/>
    </source>
</evidence>
<evidence type="ECO:0000256" key="6">
    <source>
        <dbReference type="ARBA" id="ARBA00023098"/>
    </source>
</evidence>
<comment type="function">
    <text evidence="9">Transfers the 4'-phosphopantetheine moiety from coenzyme A to the 'Ser-36' of acyl-carrier-protein.</text>
</comment>
<dbReference type="NCBIfam" id="TIGR00556">
    <property type="entry name" value="pantethn_trn"/>
    <property type="match status" value="1"/>
</dbReference>
<keyword evidence="3 10" id="KW-0479">Metal-binding</keyword>
<dbReference type="GO" id="GO:0000287">
    <property type="term" value="F:magnesium ion binding"/>
    <property type="evidence" value="ECO:0007669"/>
    <property type="project" value="UniProtKB-UniRule"/>
</dbReference>
<dbReference type="FunFam" id="3.90.470.20:FF:000001">
    <property type="entry name" value="Holo-[acyl-carrier-protein] synthase"/>
    <property type="match status" value="1"/>
</dbReference>
<evidence type="ECO:0000256" key="1">
    <source>
        <dbReference type="ARBA" id="ARBA00022516"/>
    </source>
</evidence>
<keyword evidence="1 10" id="KW-0444">Lipid biosynthesis</keyword>
<keyword evidence="10" id="KW-0963">Cytoplasm</keyword>
<proteinExistence type="inferred from homology"/>
<organism evidence="12 13">
    <name type="scientific">Alteromonas marina</name>
    <dbReference type="NCBI Taxonomy" id="203795"/>
    <lineage>
        <taxon>Bacteria</taxon>
        <taxon>Pseudomonadati</taxon>
        <taxon>Pseudomonadota</taxon>
        <taxon>Gammaproteobacteria</taxon>
        <taxon>Alteromonadales</taxon>
        <taxon>Alteromonadaceae</taxon>
        <taxon>Alteromonas/Salinimonas group</taxon>
        <taxon>Alteromonas</taxon>
    </lineage>
</organism>
<keyword evidence="4 10" id="KW-0276">Fatty acid metabolism</keyword>
<dbReference type="InterPro" id="IPR008278">
    <property type="entry name" value="4-PPantetheinyl_Trfase_dom"/>
</dbReference>
<evidence type="ECO:0000256" key="4">
    <source>
        <dbReference type="ARBA" id="ARBA00022832"/>
    </source>
</evidence>